<accession>A0A8R1V4H8</accession>
<keyword evidence="2" id="KW-1185">Reference proteome</keyword>
<organism evidence="1 2">
    <name type="scientific">Pristionchus pacificus</name>
    <name type="common">Parasitic nematode worm</name>
    <dbReference type="NCBI Taxonomy" id="54126"/>
    <lineage>
        <taxon>Eukaryota</taxon>
        <taxon>Metazoa</taxon>
        <taxon>Ecdysozoa</taxon>
        <taxon>Nematoda</taxon>
        <taxon>Chromadorea</taxon>
        <taxon>Rhabditida</taxon>
        <taxon>Rhabditina</taxon>
        <taxon>Diplogasteromorpha</taxon>
        <taxon>Diplogasteroidea</taxon>
        <taxon>Neodiplogasteridae</taxon>
        <taxon>Pristionchus</taxon>
    </lineage>
</organism>
<protein>
    <submittedName>
        <fullName evidence="1">Uncharacterized protein</fullName>
    </submittedName>
</protein>
<reference evidence="2" key="1">
    <citation type="journal article" date="2008" name="Nat. Genet.">
        <title>The Pristionchus pacificus genome provides a unique perspective on nematode lifestyle and parasitism.</title>
        <authorList>
            <person name="Dieterich C."/>
            <person name="Clifton S.W."/>
            <person name="Schuster L.N."/>
            <person name="Chinwalla A."/>
            <person name="Delehaunty K."/>
            <person name="Dinkelacker I."/>
            <person name="Fulton L."/>
            <person name="Fulton R."/>
            <person name="Godfrey J."/>
            <person name="Minx P."/>
            <person name="Mitreva M."/>
            <person name="Roeseler W."/>
            <person name="Tian H."/>
            <person name="Witte H."/>
            <person name="Yang S.P."/>
            <person name="Wilson R.K."/>
            <person name="Sommer R.J."/>
        </authorList>
    </citation>
    <scope>NUCLEOTIDE SEQUENCE [LARGE SCALE GENOMIC DNA]</scope>
    <source>
        <strain evidence="2">PS312</strain>
    </source>
</reference>
<proteinExistence type="predicted"/>
<evidence type="ECO:0000313" key="2">
    <source>
        <dbReference type="Proteomes" id="UP000005239"/>
    </source>
</evidence>
<dbReference type="AlphaFoldDB" id="A0A2A6CPJ7"/>
<gene>
    <name evidence="1" type="primary">WBGene00284137</name>
</gene>
<evidence type="ECO:0000313" key="1">
    <source>
        <dbReference type="EnsemblMetazoa" id="PPA45768.1"/>
    </source>
</evidence>
<name>A0A2A6CPJ7_PRIPA</name>
<dbReference type="Proteomes" id="UP000005239">
    <property type="component" value="Unassembled WGS sequence"/>
</dbReference>
<accession>A0A2A6CPJ7</accession>
<reference evidence="1" key="2">
    <citation type="submission" date="2022-06" db="UniProtKB">
        <authorList>
            <consortium name="EnsemblMetazoa"/>
        </authorList>
    </citation>
    <scope>IDENTIFICATION</scope>
    <source>
        <strain evidence="1">PS312</strain>
    </source>
</reference>
<sequence length="60" mass="7141">MFAYRIMREMLQVLHVLDLLQLRISKRLSGGEKTHSILDRSRLTHIHQLLVALDRMNCRI</sequence>
<dbReference type="EnsemblMetazoa" id="PPA45768.1">
    <property type="protein sequence ID" value="PPA45768.1"/>
    <property type="gene ID" value="WBGene00284137"/>
</dbReference>